<evidence type="ECO:0000256" key="2">
    <source>
        <dbReference type="ARBA" id="ARBA00004777"/>
    </source>
</evidence>
<evidence type="ECO:0000256" key="6">
    <source>
        <dbReference type="ARBA" id="ARBA00023002"/>
    </source>
</evidence>
<dbReference type="PANTHER" id="PTHR45754:SF3">
    <property type="entry name" value="METHYLENETETRAHYDROFOLATE REDUCTASE (NADPH)"/>
    <property type="match status" value="1"/>
</dbReference>
<name>A0A8J6NFL6_9CHLR</name>
<dbReference type="GO" id="GO:0071949">
    <property type="term" value="F:FAD binding"/>
    <property type="evidence" value="ECO:0007669"/>
    <property type="project" value="TreeGrafter"/>
</dbReference>
<evidence type="ECO:0000256" key="1">
    <source>
        <dbReference type="ARBA" id="ARBA00001974"/>
    </source>
</evidence>
<dbReference type="GO" id="GO:0009086">
    <property type="term" value="P:methionine biosynthetic process"/>
    <property type="evidence" value="ECO:0007669"/>
    <property type="project" value="TreeGrafter"/>
</dbReference>
<gene>
    <name evidence="10" type="ORF">H8E29_04680</name>
</gene>
<keyword evidence="4 8" id="KW-0285">Flavoprotein</keyword>
<organism evidence="10 11">
    <name type="scientific">Candidatus Desulfolinea nitratireducens</name>
    <dbReference type="NCBI Taxonomy" id="2841698"/>
    <lineage>
        <taxon>Bacteria</taxon>
        <taxon>Bacillati</taxon>
        <taxon>Chloroflexota</taxon>
        <taxon>Anaerolineae</taxon>
        <taxon>Anaerolineales</taxon>
        <taxon>Anaerolineales incertae sedis</taxon>
        <taxon>Candidatus Desulfolinea</taxon>
    </lineage>
</organism>
<dbReference type="PANTHER" id="PTHR45754">
    <property type="entry name" value="METHYLENETETRAHYDROFOLATE REDUCTASE"/>
    <property type="match status" value="1"/>
</dbReference>
<keyword evidence="5 8" id="KW-0274">FAD</keyword>
<dbReference type="Gene3D" id="3.20.20.220">
    <property type="match status" value="1"/>
</dbReference>
<dbReference type="AlphaFoldDB" id="A0A8J6NFL6"/>
<dbReference type="SUPFAM" id="SSF51730">
    <property type="entry name" value="FAD-linked oxidoreductase"/>
    <property type="match status" value="1"/>
</dbReference>
<dbReference type="InterPro" id="IPR003171">
    <property type="entry name" value="Mehydrof_redctse-like"/>
</dbReference>
<dbReference type="Pfam" id="PF12225">
    <property type="entry name" value="DUF5981"/>
    <property type="match status" value="1"/>
</dbReference>
<dbReference type="InterPro" id="IPR022026">
    <property type="entry name" value="DUF5981"/>
</dbReference>
<comment type="caution">
    <text evidence="10">The sequence shown here is derived from an EMBL/GenBank/DDBJ whole genome shotgun (WGS) entry which is preliminary data.</text>
</comment>
<dbReference type="CDD" id="cd00537">
    <property type="entry name" value="MTHFR"/>
    <property type="match status" value="1"/>
</dbReference>
<dbReference type="GO" id="GO:0005829">
    <property type="term" value="C:cytosol"/>
    <property type="evidence" value="ECO:0007669"/>
    <property type="project" value="TreeGrafter"/>
</dbReference>
<evidence type="ECO:0000256" key="5">
    <source>
        <dbReference type="ARBA" id="ARBA00022827"/>
    </source>
</evidence>
<dbReference type="GO" id="GO:0106312">
    <property type="term" value="F:methylenetetrahydrofolate reductase (NADH) activity"/>
    <property type="evidence" value="ECO:0007669"/>
    <property type="project" value="UniProtKB-EC"/>
</dbReference>
<evidence type="ECO:0000256" key="4">
    <source>
        <dbReference type="ARBA" id="ARBA00022630"/>
    </source>
</evidence>
<comment type="catalytic activity">
    <reaction evidence="7">
        <text>(6S)-5-methyl-5,6,7,8-tetrahydrofolate + NAD(+) = (6R)-5,10-methylene-5,6,7,8-tetrahydrofolate + NADH + H(+)</text>
        <dbReference type="Rhea" id="RHEA:19821"/>
        <dbReference type="ChEBI" id="CHEBI:15378"/>
        <dbReference type="ChEBI" id="CHEBI:15636"/>
        <dbReference type="ChEBI" id="CHEBI:18608"/>
        <dbReference type="ChEBI" id="CHEBI:57540"/>
        <dbReference type="ChEBI" id="CHEBI:57945"/>
        <dbReference type="EC" id="1.5.1.54"/>
    </reaction>
    <physiologicalReaction direction="right-to-left" evidence="7">
        <dbReference type="Rhea" id="RHEA:19823"/>
    </physiologicalReaction>
</comment>
<protein>
    <recommendedName>
        <fullName evidence="8">Methylenetetrahydrofolate reductase</fullName>
    </recommendedName>
</protein>
<keyword evidence="6 8" id="KW-0560">Oxidoreductase</keyword>
<dbReference type="GO" id="GO:0035999">
    <property type="term" value="P:tetrahydrofolate interconversion"/>
    <property type="evidence" value="ECO:0007669"/>
    <property type="project" value="UniProtKB-UniPathway"/>
</dbReference>
<feature type="domain" description="Methylene-tetrahydrofolate reductase C-terminal-like" evidence="9">
    <location>
        <begin position="27"/>
        <end position="113"/>
    </location>
</feature>
<evidence type="ECO:0000313" key="10">
    <source>
        <dbReference type="EMBL" id="MBC8334538.1"/>
    </source>
</evidence>
<comment type="pathway">
    <text evidence="2 8">One-carbon metabolism; tetrahydrofolate interconversion.</text>
</comment>
<proteinExistence type="inferred from homology"/>
<comment type="cofactor">
    <cofactor evidence="1 8">
        <name>FAD</name>
        <dbReference type="ChEBI" id="CHEBI:57692"/>
    </cofactor>
</comment>
<evidence type="ECO:0000256" key="3">
    <source>
        <dbReference type="ARBA" id="ARBA00006743"/>
    </source>
</evidence>
<evidence type="ECO:0000256" key="8">
    <source>
        <dbReference type="RuleBase" id="RU003862"/>
    </source>
</evidence>
<reference evidence="10 11" key="1">
    <citation type="submission" date="2020-08" db="EMBL/GenBank/DDBJ databases">
        <title>Bridging the membrane lipid divide: bacteria of the FCB group superphylum have the potential to synthesize archaeal ether lipids.</title>
        <authorList>
            <person name="Villanueva L."/>
            <person name="Von Meijenfeldt F.A.B."/>
            <person name="Westbye A.B."/>
            <person name="Yadav S."/>
            <person name="Hopmans E.C."/>
            <person name="Dutilh B.E."/>
            <person name="Sinninghe Damste J.S."/>
        </authorList>
    </citation>
    <scope>NUCLEOTIDE SEQUENCE [LARGE SCALE GENOMIC DNA]</scope>
    <source>
        <strain evidence="10">NIOZ-UU36</strain>
    </source>
</reference>
<dbReference type="InterPro" id="IPR029041">
    <property type="entry name" value="FAD-linked_oxidoreductase-like"/>
</dbReference>
<evidence type="ECO:0000313" key="11">
    <source>
        <dbReference type="Proteomes" id="UP000614469"/>
    </source>
</evidence>
<dbReference type="UniPathway" id="UPA00193"/>
<evidence type="ECO:0000259" key="9">
    <source>
        <dbReference type="Pfam" id="PF12225"/>
    </source>
</evidence>
<accession>A0A8J6NFL6</accession>
<comment type="similarity">
    <text evidence="3 8">Belongs to the methylenetetrahydrofolate reductase family.</text>
</comment>
<dbReference type="EMBL" id="JACNJN010000071">
    <property type="protein sequence ID" value="MBC8334538.1"/>
    <property type="molecule type" value="Genomic_DNA"/>
</dbReference>
<sequence length="498" mass="55402">MPIFTPGRRWQPPYLPFKKEPLNRRLLASLEKAIKGPLFGCRMCGNCLLQETAFICPMECPKGARNGPCGGSTEEFCYVDNTRPCMWYKIYERSFKMGREEMLLEVLPPLDWEKTGTETWGDVTRQVKKVGTGRVVKGMLSKDAATRTVTWDSVFRPVRQPDWWEGDAKYHPPAYDEPMSELERRLRAGEFVVTSEVAPPVSAATGKLVRNTQMISPYVAAVNFTDCPSATPRMSSIACSKLALENGAEPVLQIAARDRTRTGLQAEIIGASALGIRNVLCLSGDSSQMGPSPLGRSDIIDVDSVQMLWILRRMRDEGKYLDGREIKFPPQLFLGAAAAPFASEPKFQAIREHKKINAGAQFFQTNLVYDPDGMEIWLNELAKRDILDKVYLLIGITPLKTLKMAQYMHYDVPGVFIPEKLLKRMEAAGPDGEAEVGFEIALELIESIRNKEGVNGIHVMAVGWEDIVPRLVTEAGLLPPDFVAPEPKADPAKVKAVA</sequence>
<dbReference type="Proteomes" id="UP000614469">
    <property type="component" value="Unassembled WGS sequence"/>
</dbReference>
<dbReference type="Pfam" id="PF02219">
    <property type="entry name" value="MTHFR"/>
    <property type="match status" value="1"/>
</dbReference>
<evidence type="ECO:0000256" key="7">
    <source>
        <dbReference type="ARBA" id="ARBA00048628"/>
    </source>
</evidence>